<dbReference type="EMBL" id="UYYB01112285">
    <property type="protein sequence ID" value="VDM81310.1"/>
    <property type="molecule type" value="Genomic_DNA"/>
</dbReference>
<evidence type="ECO:0000313" key="1">
    <source>
        <dbReference type="EMBL" id="VDM81310.1"/>
    </source>
</evidence>
<dbReference type="Proteomes" id="UP000270094">
    <property type="component" value="Unassembled WGS sequence"/>
</dbReference>
<reference evidence="1 2" key="1">
    <citation type="submission" date="2018-11" db="EMBL/GenBank/DDBJ databases">
        <authorList>
            <consortium name="Pathogen Informatics"/>
        </authorList>
    </citation>
    <scope>NUCLEOTIDE SEQUENCE [LARGE SCALE GENOMIC DNA]</scope>
</reference>
<dbReference type="AlphaFoldDB" id="A0A3P7J773"/>
<sequence>MFQAFAAHKIRPSMVAVDVNLATRDLPRGRSIFPENEDESYRRTHISMYWKLSTYTPGRENDCSALTYLRTFDEDKGYLPNIRIYQYPERVQEEMQPE</sequence>
<gene>
    <name evidence="1" type="ORF">SVUK_LOCUS16308</name>
</gene>
<organism evidence="1 2">
    <name type="scientific">Strongylus vulgaris</name>
    <name type="common">Blood worm</name>
    <dbReference type="NCBI Taxonomy" id="40348"/>
    <lineage>
        <taxon>Eukaryota</taxon>
        <taxon>Metazoa</taxon>
        <taxon>Ecdysozoa</taxon>
        <taxon>Nematoda</taxon>
        <taxon>Chromadorea</taxon>
        <taxon>Rhabditida</taxon>
        <taxon>Rhabditina</taxon>
        <taxon>Rhabditomorpha</taxon>
        <taxon>Strongyloidea</taxon>
        <taxon>Strongylidae</taxon>
        <taxon>Strongylus</taxon>
    </lineage>
</organism>
<keyword evidence="2" id="KW-1185">Reference proteome</keyword>
<evidence type="ECO:0000313" key="2">
    <source>
        <dbReference type="Proteomes" id="UP000270094"/>
    </source>
</evidence>
<dbReference type="OrthoDB" id="10512731at2759"/>
<name>A0A3P7J773_STRVU</name>
<proteinExistence type="predicted"/>
<accession>A0A3P7J773</accession>
<protein>
    <submittedName>
        <fullName evidence="1">Uncharacterized protein</fullName>
    </submittedName>
</protein>